<keyword evidence="7" id="KW-1185">Reference proteome</keyword>
<evidence type="ECO:0000256" key="4">
    <source>
        <dbReference type="ARBA" id="ARBA00038054"/>
    </source>
</evidence>
<sequence>MPVQFDLHALLQMEGRKRATLINKVAGYKTANLIGTRSAGGVDNLAIFNSVVHIGANPPFLGFILRPTSVERHTYENLKETGVYTINMVTEGIHREAHRTSGKFPEEVSEFEACGLQPWYLEGFAAPFVADSPVKLGLSFVEAHTLACNGTRLVVGQIEHLVLPEDALAPDGDIDLEALGAVAIGGLDTYYRGVKLGRYGYFRPGESLREIP</sequence>
<dbReference type="InterPro" id="IPR002563">
    <property type="entry name" value="Flavin_Rdtase-like_dom"/>
</dbReference>
<evidence type="ECO:0000256" key="2">
    <source>
        <dbReference type="ARBA" id="ARBA00022630"/>
    </source>
</evidence>
<comment type="cofactor">
    <cofactor evidence="1">
        <name>FMN</name>
        <dbReference type="ChEBI" id="CHEBI:58210"/>
    </cofactor>
</comment>
<keyword evidence="3" id="KW-0288">FMN</keyword>
<feature type="domain" description="Flavin reductase like" evidence="5">
    <location>
        <begin position="26"/>
        <end position="184"/>
    </location>
</feature>
<protein>
    <submittedName>
        <fullName evidence="6">Flavin reductase family protein</fullName>
    </submittedName>
</protein>
<dbReference type="InterPro" id="IPR012349">
    <property type="entry name" value="Split_barrel_FMN-bd"/>
</dbReference>
<dbReference type="EMBL" id="JAMXIB010000012">
    <property type="protein sequence ID" value="MCO5725755.1"/>
    <property type="molecule type" value="Genomic_DNA"/>
</dbReference>
<dbReference type="RefSeq" id="WP_252742126.1">
    <property type="nucleotide sequence ID" value="NZ_JAMXIB010000012.1"/>
</dbReference>
<evidence type="ECO:0000313" key="6">
    <source>
        <dbReference type="EMBL" id="MCO5725755.1"/>
    </source>
</evidence>
<proteinExistence type="inferred from homology"/>
<dbReference type="PANTHER" id="PTHR33798:SF5">
    <property type="entry name" value="FLAVIN REDUCTASE LIKE DOMAIN-CONTAINING PROTEIN"/>
    <property type="match status" value="1"/>
</dbReference>
<evidence type="ECO:0000256" key="3">
    <source>
        <dbReference type="ARBA" id="ARBA00022643"/>
    </source>
</evidence>
<comment type="caution">
    <text evidence="6">The sequence shown here is derived from an EMBL/GenBank/DDBJ whole genome shotgun (WGS) entry which is preliminary data.</text>
</comment>
<evidence type="ECO:0000313" key="7">
    <source>
        <dbReference type="Proteomes" id="UP001206312"/>
    </source>
</evidence>
<evidence type="ECO:0000259" key="5">
    <source>
        <dbReference type="SMART" id="SM00903"/>
    </source>
</evidence>
<reference evidence="6 7" key="1">
    <citation type="submission" date="2022-06" db="EMBL/GenBank/DDBJ databases">
        <authorList>
            <person name="Xuan X."/>
        </authorList>
    </citation>
    <scope>NUCLEOTIDE SEQUENCE [LARGE SCALE GENOMIC DNA]</scope>
    <source>
        <strain evidence="6 7">2V75</strain>
    </source>
</reference>
<comment type="similarity">
    <text evidence="4">Belongs to the flavoredoxin family.</text>
</comment>
<organism evidence="6 7">
    <name type="scientific">Robiginitalea marina</name>
    <dbReference type="NCBI Taxonomy" id="2954105"/>
    <lineage>
        <taxon>Bacteria</taxon>
        <taxon>Pseudomonadati</taxon>
        <taxon>Bacteroidota</taxon>
        <taxon>Flavobacteriia</taxon>
        <taxon>Flavobacteriales</taxon>
        <taxon>Flavobacteriaceae</taxon>
        <taxon>Robiginitalea</taxon>
    </lineage>
</organism>
<dbReference type="Proteomes" id="UP001206312">
    <property type="component" value="Unassembled WGS sequence"/>
</dbReference>
<dbReference type="PANTHER" id="PTHR33798">
    <property type="entry name" value="FLAVOPROTEIN OXYGENASE"/>
    <property type="match status" value="1"/>
</dbReference>
<accession>A0ABT1B0D6</accession>
<dbReference type="SUPFAM" id="SSF50475">
    <property type="entry name" value="FMN-binding split barrel"/>
    <property type="match status" value="1"/>
</dbReference>
<dbReference type="SMART" id="SM00903">
    <property type="entry name" value="Flavin_Reduct"/>
    <property type="match status" value="1"/>
</dbReference>
<keyword evidence="2" id="KW-0285">Flavoprotein</keyword>
<evidence type="ECO:0000256" key="1">
    <source>
        <dbReference type="ARBA" id="ARBA00001917"/>
    </source>
</evidence>
<gene>
    <name evidence="6" type="ORF">NG653_12880</name>
</gene>
<dbReference type="Pfam" id="PF01613">
    <property type="entry name" value="Flavin_Reduct"/>
    <property type="match status" value="1"/>
</dbReference>
<name>A0ABT1B0D6_9FLAO</name>
<dbReference type="Gene3D" id="2.30.110.10">
    <property type="entry name" value="Electron Transport, Fmn-binding Protein, Chain A"/>
    <property type="match status" value="1"/>
</dbReference>